<evidence type="ECO:0000313" key="2">
    <source>
        <dbReference type="EMBL" id="TFD25167.1"/>
    </source>
</evidence>
<dbReference type="AlphaFoldDB" id="A0A4V3INZ5"/>
<dbReference type="InterPro" id="IPR011528">
    <property type="entry name" value="NERD"/>
</dbReference>
<accession>A0A4V3INZ5</accession>
<proteinExistence type="predicted"/>
<dbReference type="RefSeq" id="WP_134572594.1">
    <property type="nucleotide sequence ID" value="NZ_SOGT01000012.1"/>
</dbReference>
<keyword evidence="3" id="KW-1185">Reference proteome</keyword>
<feature type="domain" description="NERD" evidence="1">
    <location>
        <begin position="16"/>
        <end position="114"/>
    </location>
</feature>
<name>A0A4V3INZ5_9MICO</name>
<dbReference type="Proteomes" id="UP000298424">
    <property type="component" value="Unassembled WGS sequence"/>
</dbReference>
<dbReference type="OrthoDB" id="4509614at2"/>
<evidence type="ECO:0000259" key="1">
    <source>
        <dbReference type="Pfam" id="PF08378"/>
    </source>
</evidence>
<dbReference type="Pfam" id="PF08378">
    <property type="entry name" value="NERD"/>
    <property type="match status" value="1"/>
</dbReference>
<dbReference type="Gene3D" id="3.40.50.300">
    <property type="entry name" value="P-loop containing nucleotide triphosphate hydrolases"/>
    <property type="match status" value="2"/>
</dbReference>
<gene>
    <name evidence="2" type="ORF">E3T27_10380</name>
</gene>
<evidence type="ECO:0000313" key="3">
    <source>
        <dbReference type="Proteomes" id="UP000298424"/>
    </source>
</evidence>
<organism evidence="2 3">
    <name type="scientific">Cryobacterium lyxosi</name>
    <dbReference type="NCBI Taxonomy" id="1259228"/>
    <lineage>
        <taxon>Bacteria</taxon>
        <taxon>Bacillati</taxon>
        <taxon>Actinomycetota</taxon>
        <taxon>Actinomycetes</taxon>
        <taxon>Micrococcales</taxon>
        <taxon>Microbacteriaceae</taxon>
        <taxon>Cryobacterium</taxon>
    </lineage>
</organism>
<protein>
    <recommendedName>
        <fullName evidence="1">NERD domain-containing protein</fullName>
    </recommendedName>
</protein>
<reference evidence="2 3" key="1">
    <citation type="submission" date="2019-03" db="EMBL/GenBank/DDBJ databases">
        <title>Genomics of glacier-inhabiting Cryobacterium strains.</title>
        <authorList>
            <person name="Liu Q."/>
            <person name="Xin Y.-H."/>
        </authorList>
    </citation>
    <scope>NUCLEOTIDE SEQUENCE [LARGE SCALE GENOMIC DNA]</scope>
    <source>
        <strain evidence="2 3">TMT1-1</strain>
    </source>
</reference>
<dbReference type="SUPFAM" id="SSF52540">
    <property type="entry name" value="P-loop containing nucleoside triphosphate hydrolases"/>
    <property type="match status" value="1"/>
</dbReference>
<dbReference type="EMBL" id="SOGT01000012">
    <property type="protein sequence ID" value="TFD25167.1"/>
    <property type="molecule type" value="Genomic_DNA"/>
</dbReference>
<sequence length="527" mass="57167">MKMLPPESSYTDVKSKAEIRVANLMSQIAYEEPAACFYSVHLTEHEYKRMSEVDFVVVWDDCVLAIEVKGGRVARSGGSWTFTNRHGEQNFKAEGPFDQARSAMFALKDRLERADRALDVSFAFLVITPDQALPADAEWDPWEHAGPMSMTINGLKKALDSARSHARRASSRVPRGQAYSRLLRTLRPDFDRVPRLSIQAEALEREYVALVEAQYAVLLAAEDNARILCEGGAGTGKTLLAAETARRASAAGKDVVFVCRSKAVVNYVATLLSETPVRCVAFSDLPTEGICEVLVVDEAQDVMNELDILLLDAAVEGGIELGSWRLFCDTNNQARVDGRFSEATHKEIRSLASRSRLTLNCRNTAPVIIQTQLLTGADLGTPKVGAGPKVVSLAVGSDLIAGTALDARLALLVDDGVDLEDIAIVSLRPNGNASAAVSSAAYGRQQIVLSAEGRRAGSATLYRPEEIKGLEAPHVCVIDVDDLDAEAALPKLYVAMTRPRVSLWVAYSDLAWKQLRTRGPALAGKGI</sequence>
<comment type="caution">
    <text evidence="2">The sequence shown here is derived from an EMBL/GenBank/DDBJ whole genome shotgun (WGS) entry which is preliminary data.</text>
</comment>
<dbReference type="InterPro" id="IPR027417">
    <property type="entry name" value="P-loop_NTPase"/>
</dbReference>